<dbReference type="EMBL" id="JADNRY010000005">
    <property type="protein sequence ID" value="KAF9076941.1"/>
    <property type="molecule type" value="Genomic_DNA"/>
</dbReference>
<proteinExistence type="predicted"/>
<feature type="region of interest" description="Disordered" evidence="1">
    <location>
        <begin position="199"/>
        <end position="297"/>
    </location>
</feature>
<feature type="region of interest" description="Disordered" evidence="1">
    <location>
        <begin position="93"/>
        <end position="128"/>
    </location>
</feature>
<accession>A0A9P5Q2J9</accession>
<keyword evidence="3" id="KW-1185">Reference proteome</keyword>
<gene>
    <name evidence="2" type="ORF">BDP27DRAFT_1312856</name>
</gene>
<feature type="region of interest" description="Disordered" evidence="1">
    <location>
        <begin position="1"/>
        <end position="51"/>
    </location>
</feature>
<feature type="compositionally biased region" description="Basic and acidic residues" evidence="1">
    <location>
        <begin position="214"/>
        <end position="230"/>
    </location>
</feature>
<dbReference type="Proteomes" id="UP000772434">
    <property type="component" value="Unassembled WGS sequence"/>
</dbReference>
<dbReference type="AlphaFoldDB" id="A0A9P5Q2J9"/>
<evidence type="ECO:0000313" key="3">
    <source>
        <dbReference type="Proteomes" id="UP000772434"/>
    </source>
</evidence>
<dbReference type="OrthoDB" id="3211926at2759"/>
<evidence type="ECO:0000313" key="2">
    <source>
        <dbReference type="EMBL" id="KAF9076941.1"/>
    </source>
</evidence>
<feature type="compositionally biased region" description="Acidic residues" evidence="1">
    <location>
        <begin position="284"/>
        <end position="297"/>
    </location>
</feature>
<organism evidence="2 3">
    <name type="scientific">Rhodocollybia butyracea</name>
    <dbReference type="NCBI Taxonomy" id="206335"/>
    <lineage>
        <taxon>Eukaryota</taxon>
        <taxon>Fungi</taxon>
        <taxon>Dikarya</taxon>
        <taxon>Basidiomycota</taxon>
        <taxon>Agaricomycotina</taxon>
        <taxon>Agaricomycetes</taxon>
        <taxon>Agaricomycetidae</taxon>
        <taxon>Agaricales</taxon>
        <taxon>Marasmiineae</taxon>
        <taxon>Omphalotaceae</taxon>
        <taxon>Rhodocollybia</taxon>
    </lineage>
</organism>
<name>A0A9P5Q2J9_9AGAR</name>
<reference evidence="2" key="1">
    <citation type="submission" date="2020-11" db="EMBL/GenBank/DDBJ databases">
        <authorList>
            <consortium name="DOE Joint Genome Institute"/>
            <person name="Ahrendt S."/>
            <person name="Riley R."/>
            <person name="Andreopoulos W."/>
            <person name="Labutti K."/>
            <person name="Pangilinan J."/>
            <person name="Ruiz-Duenas F.J."/>
            <person name="Barrasa J.M."/>
            <person name="Sanchez-Garcia M."/>
            <person name="Camarero S."/>
            <person name="Miyauchi S."/>
            <person name="Serrano A."/>
            <person name="Linde D."/>
            <person name="Babiker R."/>
            <person name="Drula E."/>
            <person name="Ayuso-Fernandez I."/>
            <person name="Pacheco R."/>
            <person name="Padilla G."/>
            <person name="Ferreira P."/>
            <person name="Barriuso J."/>
            <person name="Kellner H."/>
            <person name="Castanera R."/>
            <person name="Alfaro M."/>
            <person name="Ramirez L."/>
            <person name="Pisabarro A.G."/>
            <person name="Kuo A."/>
            <person name="Tritt A."/>
            <person name="Lipzen A."/>
            <person name="He G."/>
            <person name="Yan M."/>
            <person name="Ng V."/>
            <person name="Cullen D."/>
            <person name="Martin F."/>
            <person name="Rosso M.-N."/>
            <person name="Henrissat B."/>
            <person name="Hibbett D."/>
            <person name="Martinez A.T."/>
            <person name="Grigoriev I.V."/>
        </authorList>
    </citation>
    <scope>NUCLEOTIDE SEQUENCE</scope>
    <source>
        <strain evidence="2">AH 40177</strain>
    </source>
</reference>
<feature type="compositionally biased region" description="Low complexity" evidence="1">
    <location>
        <begin position="17"/>
        <end position="31"/>
    </location>
</feature>
<sequence length="297" mass="33276">MSLSGSASRPGPLCEWPLDSFLPSSSSSKPSVVRPNKRPFSPDGPVLFSPAKRRILTQEGIFSPEKMIKSPFRAPALKKLEFRSLASPLTFARPSTPVKPCTTRSLAPSPEIGPTIVTKSTPRRTLNDADDFFATPERLHTPSPSPSYTLVPRDLPPPMDPQSIHYPGFTVYQDPHIPVISSVDLDYFPLEDRDESKENFAPRRKLKKAITDPVDARTPESKKKELEKLFKAKSTPATPRKTASRETHEVTSPTPRRPGLRTKVGTPVITEEEKRQRRRMLRDEVEETALMDDDDDI</sequence>
<protein>
    <submittedName>
        <fullName evidence="2">Uncharacterized protein</fullName>
    </submittedName>
</protein>
<evidence type="ECO:0000256" key="1">
    <source>
        <dbReference type="SAM" id="MobiDB-lite"/>
    </source>
</evidence>
<comment type="caution">
    <text evidence="2">The sequence shown here is derived from an EMBL/GenBank/DDBJ whole genome shotgun (WGS) entry which is preliminary data.</text>
</comment>